<keyword evidence="3" id="KW-0150">Chloroplast</keyword>
<dbReference type="CDD" id="cd00519">
    <property type="entry name" value="Lipase_3"/>
    <property type="match status" value="1"/>
</dbReference>
<dbReference type="PANTHER" id="PTHR31403:SF4">
    <property type="entry name" value="PHOSPHOLIPASE A1-IALPHA2, CHLOROPLASTIC"/>
    <property type="match status" value="1"/>
</dbReference>
<keyword evidence="7" id="KW-0442">Lipid degradation</keyword>
<evidence type="ECO:0000313" key="11">
    <source>
        <dbReference type="Proteomes" id="UP001055439"/>
    </source>
</evidence>
<sequence length="275" mass="31132">MWREIQGSDNWDGLVEPLNPLLRDEIVRYGEFVVACYKAFDLDPRSKRHLNCKYGKKSLLPEVGMASTGYEITKRLGRRDILVALRGTVTLAEWIANFMSALTPAPVLFGYDLAELGLSQATPITVYSFGGPRIGNLGFKERCEELGVKVLRVVNVNDPITKMPGVLLNEHLRAVAEKYELPCYAHVGVEVALDFFEMNNPVHVHDMEAYVRALKRPKEATNQGNSGTNLVSKARRFWRGQNFDAWQWQEAATHLGNLVKSLRAGRQIEPRVHRR</sequence>
<dbReference type="GO" id="GO:0009507">
    <property type="term" value="C:chloroplast"/>
    <property type="evidence" value="ECO:0007669"/>
    <property type="project" value="UniProtKB-SubCell"/>
</dbReference>
<dbReference type="InterPro" id="IPR029058">
    <property type="entry name" value="AB_hydrolase_fold"/>
</dbReference>
<keyword evidence="4" id="KW-0934">Plastid</keyword>
<evidence type="ECO:0000256" key="4">
    <source>
        <dbReference type="ARBA" id="ARBA00022640"/>
    </source>
</evidence>
<evidence type="ECO:0000256" key="2">
    <source>
        <dbReference type="ARBA" id="ARBA00010701"/>
    </source>
</evidence>
<reference evidence="10" key="1">
    <citation type="submission" date="2022-05" db="EMBL/GenBank/DDBJ databases">
        <title>The Musa troglodytarum L. genome provides insights into the mechanism of non-climacteric behaviour and enrichment of carotenoids.</title>
        <authorList>
            <person name="Wang J."/>
        </authorList>
    </citation>
    <scope>NUCLEOTIDE SEQUENCE</scope>
    <source>
        <tissue evidence="10">Leaf</tissue>
    </source>
</reference>
<evidence type="ECO:0000256" key="1">
    <source>
        <dbReference type="ARBA" id="ARBA00004229"/>
    </source>
</evidence>
<dbReference type="SUPFAM" id="SSF53474">
    <property type="entry name" value="alpha/beta-Hydrolases"/>
    <property type="match status" value="1"/>
</dbReference>
<proteinExistence type="inferred from homology"/>
<evidence type="ECO:0000256" key="6">
    <source>
        <dbReference type="ARBA" id="ARBA00022946"/>
    </source>
</evidence>
<dbReference type="InterPro" id="IPR002921">
    <property type="entry name" value="Fungal_lipase-type"/>
</dbReference>
<name>A0A9E7JN24_9LILI</name>
<gene>
    <name evidence="10" type="ORF">MUK42_27148</name>
</gene>
<keyword evidence="8" id="KW-0443">Lipid metabolism</keyword>
<evidence type="ECO:0000256" key="3">
    <source>
        <dbReference type="ARBA" id="ARBA00022528"/>
    </source>
</evidence>
<evidence type="ECO:0000256" key="8">
    <source>
        <dbReference type="ARBA" id="ARBA00023098"/>
    </source>
</evidence>
<dbReference type="Gene3D" id="3.40.50.1820">
    <property type="entry name" value="alpha/beta hydrolase"/>
    <property type="match status" value="2"/>
</dbReference>
<accession>A0A9E7JN24</accession>
<comment type="similarity">
    <text evidence="2">Belongs to the AB hydrolase superfamily. Lipase family.</text>
</comment>
<dbReference type="AlphaFoldDB" id="A0A9E7JN24"/>
<dbReference type="GO" id="GO:0016042">
    <property type="term" value="P:lipid catabolic process"/>
    <property type="evidence" value="ECO:0007669"/>
    <property type="project" value="UniProtKB-KW"/>
</dbReference>
<evidence type="ECO:0000256" key="5">
    <source>
        <dbReference type="ARBA" id="ARBA00022801"/>
    </source>
</evidence>
<keyword evidence="11" id="KW-1185">Reference proteome</keyword>
<dbReference type="GO" id="GO:0008970">
    <property type="term" value="F:phospholipase A1 activity"/>
    <property type="evidence" value="ECO:0007669"/>
    <property type="project" value="TreeGrafter"/>
</dbReference>
<feature type="domain" description="Fungal lipase-type" evidence="9">
    <location>
        <begin position="107"/>
        <end position="166"/>
    </location>
</feature>
<protein>
    <submittedName>
        <fullName evidence="10">Lipase (Class 3)</fullName>
    </submittedName>
</protein>
<evidence type="ECO:0000313" key="10">
    <source>
        <dbReference type="EMBL" id="URD87133.1"/>
    </source>
</evidence>
<evidence type="ECO:0000256" key="7">
    <source>
        <dbReference type="ARBA" id="ARBA00022963"/>
    </source>
</evidence>
<dbReference type="OrthoDB" id="426718at2759"/>
<dbReference type="EMBL" id="CP097504">
    <property type="protein sequence ID" value="URD87133.1"/>
    <property type="molecule type" value="Genomic_DNA"/>
</dbReference>
<keyword evidence="6" id="KW-0809">Transit peptide</keyword>
<keyword evidence="5" id="KW-0378">Hydrolase</keyword>
<comment type="subcellular location">
    <subcellularLocation>
        <location evidence="1">Plastid</location>
        <location evidence="1">Chloroplast</location>
    </subcellularLocation>
</comment>
<dbReference type="PANTHER" id="PTHR31403">
    <property type="entry name" value="PHOSPHOLIPASE A1-IBETA2, CHLOROPLASTIC"/>
    <property type="match status" value="1"/>
</dbReference>
<evidence type="ECO:0000259" key="9">
    <source>
        <dbReference type="Pfam" id="PF01764"/>
    </source>
</evidence>
<organism evidence="10 11">
    <name type="scientific">Musa troglodytarum</name>
    <name type="common">fe'i banana</name>
    <dbReference type="NCBI Taxonomy" id="320322"/>
    <lineage>
        <taxon>Eukaryota</taxon>
        <taxon>Viridiplantae</taxon>
        <taxon>Streptophyta</taxon>
        <taxon>Embryophyta</taxon>
        <taxon>Tracheophyta</taxon>
        <taxon>Spermatophyta</taxon>
        <taxon>Magnoliopsida</taxon>
        <taxon>Liliopsida</taxon>
        <taxon>Zingiberales</taxon>
        <taxon>Musaceae</taxon>
        <taxon>Musa</taxon>
    </lineage>
</organism>
<dbReference type="Pfam" id="PF01764">
    <property type="entry name" value="Lipase_3"/>
    <property type="match status" value="1"/>
</dbReference>
<dbReference type="Proteomes" id="UP001055439">
    <property type="component" value="Chromosome 2"/>
</dbReference>